<proteinExistence type="inferred from homology"/>
<dbReference type="PANTHER" id="PTHR44169">
    <property type="entry name" value="NADPH-DEPENDENT 1-ACYLDIHYDROXYACETONE PHOSPHATE REDUCTASE"/>
    <property type="match status" value="1"/>
</dbReference>
<organism evidence="4 5">
    <name type="scientific">Sulfurospirillum barnesii (strain ATCC 700032 / DSM 10660 / SES-3)</name>
    <dbReference type="NCBI Taxonomy" id="760154"/>
    <lineage>
        <taxon>Bacteria</taxon>
        <taxon>Pseudomonadati</taxon>
        <taxon>Campylobacterota</taxon>
        <taxon>Epsilonproteobacteria</taxon>
        <taxon>Campylobacterales</taxon>
        <taxon>Sulfurospirillaceae</taxon>
        <taxon>Sulfurospirillum</taxon>
    </lineage>
</organism>
<dbReference type="PATRIC" id="fig|760154.4.peg.2288"/>
<dbReference type="PANTHER" id="PTHR44169:SF6">
    <property type="entry name" value="NADPH-DEPENDENT 1-ACYLDIHYDROXYACETONE PHOSPHATE REDUCTASE"/>
    <property type="match status" value="1"/>
</dbReference>
<dbReference type="PRINTS" id="PR00080">
    <property type="entry name" value="SDRFAMILY"/>
</dbReference>
<comment type="similarity">
    <text evidence="1 3">Belongs to the short-chain dehydrogenases/reductases (SDR) family.</text>
</comment>
<dbReference type="CDD" id="cd05374">
    <property type="entry name" value="17beta-HSD-like_SDR_c"/>
    <property type="match status" value="1"/>
</dbReference>
<dbReference type="OrthoDB" id="5354363at2"/>
<dbReference type="STRING" id="760154.Sulba_2285"/>
<sequence length="275" mass="30563">MSKFILITGCSTGIGYACAHGLQKLGYSVFATCRKEADVERLKTEGLNAFKLDLCDTNSMQEALSWMLSLTNGRIDVLFNNGAYGQPGAVEDLKREVLREQFETNVFGTQELTNLVLPYMRKQGSGRIIYNSSILGFVAMSYRGAYNASKFAIEGLADTLRLELYKSGVYVVLIEPGPIRSDFRKNALAKFVQHIDQEHSAHREIYAKTLERLQKSGDAPFTLGAEAVLDVLVHAIEAKKPKIRYAVTFPTKLFAVLKRLLPTTLIDTIARKAGE</sequence>
<evidence type="ECO:0000256" key="3">
    <source>
        <dbReference type="RuleBase" id="RU000363"/>
    </source>
</evidence>
<keyword evidence="2" id="KW-0560">Oxidoreductase</keyword>
<evidence type="ECO:0000313" key="5">
    <source>
        <dbReference type="Proteomes" id="UP000006176"/>
    </source>
</evidence>
<dbReference type="eggNOG" id="COG1028">
    <property type="taxonomic scope" value="Bacteria"/>
</dbReference>
<evidence type="ECO:0000313" key="4">
    <source>
        <dbReference type="EMBL" id="AFL69560.1"/>
    </source>
</evidence>
<gene>
    <name evidence="4" type="ordered locus">Sulba_2285</name>
</gene>
<dbReference type="GO" id="GO:0016491">
    <property type="term" value="F:oxidoreductase activity"/>
    <property type="evidence" value="ECO:0007669"/>
    <property type="project" value="UniProtKB-KW"/>
</dbReference>
<evidence type="ECO:0000256" key="1">
    <source>
        <dbReference type="ARBA" id="ARBA00006484"/>
    </source>
</evidence>
<reference evidence="4 5" key="1">
    <citation type="submission" date="2012-06" db="EMBL/GenBank/DDBJ databases">
        <title>Complete sequence of Sulfurospirillum barnesii SES-3.</title>
        <authorList>
            <consortium name="US DOE Joint Genome Institute"/>
            <person name="Lucas S."/>
            <person name="Han J."/>
            <person name="Lapidus A."/>
            <person name="Cheng J.-F."/>
            <person name="Goodwin L."/>
            <person name="Pitluck S."/>
            <person name="Peters L."/>
            <person name="Ovchinnikova G."/>
            <person name="Lu M."/>
            <person name="Detter J.C."/>
            <person name="Han C."/>
            <person name="Tapia R."/>
            <person name="Land M."/>
            <person name="Hauser L."/>
            <person name="Kyrpides N."/>
            <person name="Ivanova N."/>
            <person name="Pagani I."/>
            <person name="Stolz J."/>
            <person name="Arkin A."/>
            <person name="Dehal P."/>
            <person name="Oremland R."/>
            <person name="Saltikov C."/>
            <person name="Basu P."/>
            <person name="Hollibaugh J."/>
            <person name="Newman D."/>
            <person name="Stolyar S."/>
            <person name="Hazen T."/>
            <person name="Woyke T."/>
        </authorList>
    </citation>
    <scope>NUCLEOTIDE SEQUENCE [LARGE SCALE GENOMIC DNA]</scope>
    <source>
        <strain evidence="5">ATCC 700032 / DSM 10660 / SES-3</strain>
    </source>
</reference>
<dbReference type="Proteomes" id="UP000006176">
    <property type="component" value="Chromosome"/>
</dbReference>
<dbReference type="HOGENOM" id="CLU_010194_2_9_7"/>
<dbReference type="EMBL" id="CP003333">
    <property type="protein sequence ID" value="AFL69560.1"/>
    <property type="molecule type" value="Genomic_DNA"/>
</dbReference>
<dbReference type="InterPro" id="IPR020904">
    <property type="entry name" value="Sc_DH/Rdtase_CS"/>
</dbReference>
<dbReference type="Gene3D" id="3.40.50.720">
    <property type="entry name" value="NAD(P)-binding Rossmann-like Domain"/>
    <property type="match status" value="1"/>
</dbReference>
<keyword evidence="5" id="KW-1185">Reference proteome</keyword>
<dbReference type="Pfam" id="PF00106">
    <property type="entry name" value="adh_short"/>
    <property type="match status" value="1"/>
</dbReference>
<dbReference type="NCBIfam" id="NF004649">
    <property type="entry name" value="PRK05993.1"/>
    <property type="match status" value="1"/>
</dbReference>
<name>I3Y036_SULBS</name>
<evidence type="ECO:0008006" key="6">
    <source>
        <dbReference type="Google" id="ProtNLM"/>
    </source>
</evidence>
<dbReference type="PROSITE" id="PS00061">
    <property type="entry name" value="ADH_SHORT"/>
    <property type="match status" value="1"/>
</dbReference>
<dbReference type="RefSeq" id="WP_014770423.1">
    <property type="nucleotide sequence ID" value="NC_018002.1"/>
</dbReference>
<dbReference type="SUPFAM" id="SSF51735">
    <property type="entry name" value="NAD(P)-binding Rossmann-fold domains"/>
    <property type="match status" value="1"/>
</dbReference>
<dbReference type="PRINTS" id="PR00081">
    <property type="entry name" value="GDHRDH"/>
</dbReference>
<evidence type="ECO:0000256" key="2">
    <source>
        <dbReference type="ARBA" id="ARBA00023002"/>
    </source>
</evidence>
<dbReference type="PROSITE" id="PS51257">
    <property type="entry name" value="PROKAR_LIPOPROTEIN"/>
    <property type="match status" value="1"/>
</dbReference>
<dbReference type="InterPro" id="IPR002347">
    <property type="entry name" value="SDR_fam"/>
</dbReference>
<dbReference type="AlphaFoldDB" id="I3Y036"/>
<dbReference type="KEGG" id="sba:Sulba_2285"/>
<protein>
    <recommendedName>
        <fullName evidence="6">Short-chain alcohol dehydrogenase</fullName>
    </recommendedName>
</protein>
<accession>I3Y036</accession>
<dbReference type="InterPro" id="IPR036291">
    <property type="entry name" value="NAD(P)-bd_dom_sf"/>
</dbReference>